<dbReference type="PANTHER" id="PTHR47893:SF1">
    <property type="entry name" value="REGULATORY PROTEIN PCHR"/>
    <property type="match status" value="1"/>
</dbReference>
<dbReference type="InterPro" id="IPR053142">
    <property type="entry name" value="PchR_regulatory_protein"/>
</dbReference>
<dbReference type="Proteomes" id="UP001597299">
    <property type="component" value="Unassembled WGS sequence"/>
</dbReference>
<dbReference type="InterPro" id="IPR018060">
    <property type="entry name" value="HTH_AraC"/>
</dbReference>
<dbReference type="SUPFAM" id="SSF46689">
    <property type="entry name" value="Homeodomain-like"/>
    <property type="match status" value="2"/>
</dbReference>
<feature type="domain" description="HTH araC/xylS-type" evidence="4">
    <location>
        <begin position="235"/>
        <end position="333"/>
    </location>
</feature>
<protein>
    <submittedName>
        <fullName evidence="5">Helix-turn-helix transcriptional regulator</fullName>
    </submittedName>
</protein>
<evidence type="ECO:0000313" key="5">
    <source>
        <dbReference type="EMBL" id="MFD2140462.1"/>
    </source>
</evidence>
<dbReference type="Gene3D" id="1.10.10.60">
    <property type="entry name" value="Homeodomain-like"/>
    <property type="match status" value="1"/>
</dbReference>
<sequence>MPPRDATPGHRQAWTRLRVRDFLERDEVSLDSPDDRLSMEDTLIEGEFLHKELRPGLLLHVSNAREKHAFTATSRIREGISCIFFLAGQVDIRIGDRQFDFRPGRRGLAAGTAIVTGRPESFERTSPTPQLLRHLVVSATPEWLNVDGFQAAGGTGRVSRLFENQLKAFRWTLTPRLTEIVHQLFNPTVLVPELRDLYLEGRAVELMGESLAAMTQGERPDAVAVLAGRDLARLQRAKEFIAANIASALTVETIAREAGINASGLQRLFRQAEGVSIFEHVRKLRLEQAHAALRRGASSVNEASLIAGYTNPANFATAFRRQFGIAPSEALRARGREI</sequence>
<evidence type="ECO:0000256" key="2">
    <source>
        <dbReference type="ARBA" id="ARBA00023125"/>
    </source>
</evidence>
<dbReference type="InterPro" id="IPR018062">
    <property type="entry name" value="HTH_AraC-typ_CS"/>
</dbReference>
<dbReference type="PROSITE" id="PS00041">
    <property type="entry name" value="HTH_ARAC_FAMILY_1"/>
    <property type="match status" value="1"/>
</dbReference>
<organism evidence="5 6">
    <name type="scientific">Ancylobacter oerskovii</name>
    <dbReference type="NCBI Taxonomy" id="459519"/>
    <lineage>
        <taxon>Bacteria</taxon>
        <taxon>Pseudomonadati</taxon>
        <taxon>Pseudomonadota</taxon>
        <taxon>Alphaproteobacteria</taxon>
        <taxon>Hyphomicrobiales</taxon>
        <taxon>Xanthobacteraceae</taxon>
        <taxon>Ancylobacter</taxon>
    </lineage>
</organism>
<dbReference type="PANTHER" id="PTHR47893">
    <property type="entry name" value="REGULATORY PROTEIN PCHR"/>
    <property type="match status" value="1"/>
</dbReference>
<evidence type="ECO:0000256" key="1">
    <source>
        <dbReference type="ARBA" id="ARBA00023015"/>
    </source>
</evidence>
<keyword evidence="2" id="KW-0238">DNA-binding</keyword>
<dbReference type="PROSITE" id="PS01124">
    <property type="entry name" value="HTH_ARAC_FAMILY_2"/>
    <property type="match status" value="1"/>
</dbReference>
<keyword evidence="6" id="KW-1185">Reference proteome</keyword>
<evidence type="ECO:0000259" key="4">
    <source>
        <dbReference type="PROSITE" id="PS01124"/>
    </source>
</evidence>
<keyword evidence="1" id="KW-0805">Transcription regulation</keyword>
<accession>A0ABW4YWB2</accession>
<dbReference type="SMART" id="SM00342">
    <property type="entry name" value="HTH_ARAC"/>
    <property type="match status" value="1"/>
</dbReference>
<dbReference type="Pfam" id="PF12833">
    <property type="entry name" value="HTH_18"/>
    <property type="match status" value="1"/>
</dbReference>
<dbReference type="InterPro" id="IPR009057">
    <property type="entry name" value="Homeodomain-like_sf"/>
</dbReference>
<evidence type="ECO:0000313" key="6">
    <source>
        <dbReference type="Proteomes" id="UP001597299"/>
    </source>
</evidence>
<evidence type="ECO:0000256" key="3">
    <source>
        <dbReference type="ARBA" id="ARBA00023163"/>
    </source>
</evidence>
<reference evidence="6" key="1">
    <citation type="journal article" date="2019" name="Int. J. Syst. Evol. Microbiol.">
        <title>The Global Catalogue of Microorganisms (GCM) 10K type strain sequencing project: providing services to taxonomists for standard genome sequencing and annotation.</title>
        <authorList>
            <consortium name="The Broad Institute Genomics Platform"/>
            <consortium name="The Broad Institute Genome Sequencing Center for Infectious Disease"/>
            <person name="Wu L."/>
            <person name="Ma J."/>
        </authorList>
    </citation>
    <scope>NUCLEOTIDE SEQUENCE [LARGE SCALE GENOMIC DNA]</scope>
    <source>
        <strain evidence="6">CCM 7435</strain>
    </source>
</reference>
<proteinExistence type="predicted"/>
<dbReference type="RefSeq" id="WP_213352969.1">
    <property type="nucleotide sequence ID" value="NZ_JAHBGB010000031.1"/>
</dbReference>
<dbReference type="EMBL" id="JBHUHD010000001">
    <property type="protein sequence ID" value="MFD2140462.1"/>
    <property type="molecule type" value="Genomic_DNA"/>
</dbReference>
<keyword evidence="3" id="KW-0804">Transcription</keyword>
<name>A0ABW4YWB2_9HYPH</name>
<comment type="caution">
    <text evidence="5">The sequence shown here is derived from an EMBL/GenBank/DDBJ whole genome shotgun (WGS) entry which is preliminary data.</text>
</comment>
<gene>
    <name evidence="5" type="ORF">ACFSNC_08635</name>
</gene>